<dbReference type="GO" id="GO:0005737">
    <property type="term" value="C:cytoplasm"/>
    <property type="evidence" value="ECO:0007669"/>
    <property type="project" value="TreeGrafter"/>
</dbReference>
<dbReference type="InterPro" id="IPR013078">
    <property type="entry name" value="His_Pase_superF_clade-1"/>
</dbReference>
<dbReference type="SUPFAM" id="SSF53254">
    <property type="entry name" value="Phosphoglycerate mutase-like"/>
    <property type="match status" value="1"/>
</dbReference>
<dbReference type="GO" id="GO:0016791">
    <property type="term" value="F:phosphatase activity"/>
    <property type="evidence" value="ECO:0007669"/>
    <property type="project" value="TreeGrafter"/>
</dbReference>
<accession>A0A1H1F3C5</accession>
<dbReference type="SMART" id="SM00855">
    <property type="entry name" value="PGAM"/>
    <property type="match status" value="1"/>
</dbReference>
<evidence type="ECO:0000256" key="2">
    <source>
        <dbReference type="ARBA" id="ARBA00023235"/>
    </source>
</evidence>
<dbReference type="Proteomes" id="UP000199365">
    <property type="component" value="Unassembled WGS sequence"/>
</dbReference>
<dbReference type="Pfam" id="PF00300">
    <property type="entry name" value="His_Phos_1"/>
    <property type="match status" value="1"/>
</dbReference>
<reference evidence="5" key="1">
    <citation type="submission" date="2016-10" db="EMBL/GenBank/DDBJ databases">
        <authorList>
            <person name="Varghese N."/>
            <person name="Submissions S."/>
        </authorList>
    </citation>
    <scope>NUCLEOTIDE SEQUENCE [LARGE SCALE GENOMIC DNA]</scope>
    <source>
        <strain evidence="5">DUS833</strain>
    </source>
</reference>
<dbReference type="InterPro" id="IPR029033">
    <property type="entry name" value="His_PPase_superfam"/>
</dbReference>
<feature type="binding site" evidence="3">
    <location>
        <begin position="7"/>
        <end position="14"/>
    </location>
    <ligand>
        <name>substrate</name>
    </ligand>
</feature>
<dbReference type="InterPro" id="IPR050275">
    <property type="entry name" value="PGM_Phosphatase"/>
</dbReference>
<sequence length="196" mass="21999">MDLLLIRHGQSHANVAGLLNSTEQDELTEHGLQQAAKLRTLMESHGFAPDRVFSSPWRRALQTTEVLFEDNSDWTVDARLGETNAGRFATWKAEDFRLAFPDWGKHLSDRYEGGESHLELAARSVNWLEEEVLRHAEQPGLIAAVCHAGPISVISQYLLNVPLSRFPNVLVPNASLTLFRRNVHTGNYYLQIAGLS</sequence>
<dbReference type="PROSITE" id="PS00175">
    <property type="entry name" value="PG_MUTASE"/>
    <property type="match status" value="1"/>
</dbReference>
<evidence type="ECO:0000313" key="4">
    <source>
        <dbReference type="EMBL" id="SDQ95457.1"/>
    </source>
</evidence>
<keyword evidence="2" id="KW-0413">Isomerase</keyword>
<dbReference type="EMBL" id="FNKX01000001">
    <property type="protein sequence ID" value="SDQ95457.1"/>
    <property type="molecule type" value="Genomic_DNA"/>
</dbReference>
<organism evidence="4 5">
    <name type="scientific">Paraburkholderia tuberum</name>
    <dbReference type="NCBI Taxonomy" id="157910"/>
    <lineage>
        <taxon>Bacteria</taxon>
        <taxon>Pseudomonadati</taxon>
        <taxon>Pseudomonadota</taxon>
        <taxon>Betaproteobacteria</taxon>
        <taxon>Burkholderiales</taxon>
        <taxon>Burkholderiaceae</taxon>
        <taxon>Paraburkholderia</taxon>
    </lineage>
</organism>
<keyword evidence="1" id="KW-0324">Glycolysis</keyword>
<name>A0A1H1F3C5_9BURK</name>
<dbReference type="CDD" id="cd07067">
    <property type="entry name" value="HP_PGM_like"/>
    <property type="match status" value="1"/>
</dbReference>
<dbReference type="Gene3D" id="3.40.50.1240">
    <property type="entry name" value="Phosphoglycerate mutase-like"/>
    <property type="match status" value="1"/>
</dbReference>
<proteinExistence type="predicted"/>
<dbReference type="PANTHER" id="PTHR48100">
    <property type="entry name" value="BROAD-SPECIFICITY PHOSPHATASE YOR283W-RELATED"/>
    <property type="match status" value="1"/>
</dbReference>
<dbReference type="InterPro" id="IPR001345">
    <property type="entry name" value="PG/BPGM_mutase_AS"/>
</dbReference>
<evidence type="ECO:0000256" key="1">
    <source>
        <dbReference type="ARBA" id="ARBA00023152"/>
    </source>
</evidence>
<evidence type="ECO:0000256" key="3">
    <source>
        <dbReference type="PIRSR" id="PIRSR613078-2"/>
    </source>
</evidence>
<protein>
    <submittedName>
        <fullName evidence="4">Probable phosphoglycerate mutase</fullName>
    </submittedName>
</protein>
<dbReference type="STRING" id="157910.SAMN05445850_2245"/>
<gene>
    <name evidence="4" type="ORF">SAMN05445850_2245</name>
</gene>
<dbReference type="RefSeq" id="WP_090803319.1">
    <property type="nucleotide sequence ID" value="NZ_FNKX01000001.1"/>
</dbReference>
<dbReference type="PIRSF" id="PIRSF000709">
    <property type="entry name" value="6PFK_2-Ptase"/>
    <property type="match status" value="1"/>
</dbReference>
<dbReference type="AlphaFoldDB" id="A0A1H1F3C5"/>
<evidence type="ECO:0000313" key="5">
    <source>
        <dbReference type="Proteomes" id="UP000199365"/>
    </source>
</evidence>
<feature type="binding site" evidence="3">
    <location>
        <position position="59"/>
    </location>
    <ligand>
        <name>substrate</name>
    </ligand>
</feature>
<dbReference type="PANTHER" id="PTHR48100:SF1">
    <property type="entry name" value="HISTIDINE PHOSPHATASE FAMILY PROTEIN-RELATED"/>
    <property type="match status" value="1"/>
</dbReference>
<keyword evidence="5" id="KW-1185">Reference proteome</keyword>